<keyword evidence="3" id="KW-0285">Flavoprotein</keyword>
<dbReference type="InterPro" id="IPR016164">
    <property type="entry name" value="FAD-linked_Oxase-like_C"/>
</dbReference>
<dbReference type="InterPro" id="IPR016169">
    <property type="entry name" value="FAD-bd_PCMH_sub2"/>
</dbReference>
<evidence type="ECO:0000259" key="6">
    <source>
        <dbReference type="PROSITE" id="PS51387"/>
    </source>
</evidence>
<dbReference type="InterPro" id="IPR004113">
    <property type="entry name" value="FAD-bd_oxidored_4_C"/>
</dbReference>
<dbReference type="InterPro" id="IPR051264">
    <property type="entry name" value="FAD-oxidored/transferase_4"/>
</dbReference>
<reference evidence="7 8" key="2">
    <citation type="journal article" date="2009" name="Appl. Environ. Microbiol.">
        <title>Rhizobium sp. strain NGR234 possesses a remarkable number of secretion systems.</title>
        <authorList>
            <person name="Schmeisser C."/>
            <person name="Liesegang H."/>
            <person name="Krysciak D."/>
            <person name="Bakkou N."/>
            <person name="Le Quere A."/>
            <person name="Wollherr A."/>
            <person name="Heinemeyer I."/>
            <person name="Morgenstern B."/>
            <person name="Pommerening-Roeser A."/>
            <person name="Flores M."/>
            <person name="Palacios R."/>
            <person name="Brenner S."/>
            <person name="Gottschalk G."/>
            <person name="Schmitz R.A."/>
            <person name="Broughton W.J."/>
            <person name="Perret X."/>
            <person name="Strittmatter A.W."/>
            <person name="Streit W.R."/>
        </authorList>
    </citation>
    <scope>NUCLEOTIDE SEQUENCE [LARGE SCALE GENOMIC DNA]</scope>
    <source>
        <strain evidence="8">NBRC 101917 / NGR234</strain>
    </source>
</reference>
<dbReference type="PATRIC" id="fig|394.7.peg.1573"/>
<keyword evidence="4" id="KW-0274">FAD</keyword>
<dbReference type="PROSITE" id="PS51387">
    <property type="entry name" value="FAD_PCMH"/>
    <property type="match status" value="1"/>
</dbReference>
<evidence type="ECO:0000256" key="4">
    <source>
        <dbReference type="ARBA" id="ARBA00022827"/>
    </source>
</evidence>
<proteinExistence type="inferred from homology"/>
<evidence type="ECO:0000256" key="3">
    <source>
        <dbReference type="ARBA" id="ARBA00022630"/>
    </source>
</evidence>
<dbReference type="GO" id="GO:0016491">
    <property type="term" value="F:oxidoreductase activity"/>
    <property type="evidence" value="ECO:0007669"/>
    <property type="project" value="UniProtKB-KW"/>
</dbReference>
<accession>C3KRB3</accession>
<dbReference type="PANTHER" id="PTHR43716:SF1">
    <property type="entry name" value="D-2-HYDROXYGLUTARATE DEHYDROGENASE, MITOCHONDRIAL"/>
    <property type="match status" value="1"/>
</dbReference>
<evidence type="ECO:0000313" key="7">
    <source>
        <dbReference type="EMBL" id="ACP22621.1"/>
    </source>
</evidence>
<dbReference type="KEGG" id="rhi:NGR_b11680"/>
<dbReference type="InterPro" id="IPR016171">
    <property type="entry name" value="Vanillyl_alc_oxidase_C-sub2"/>
</dbReference>
<dbReference type="Gene3D" id="1.10.45.10">
    <property type="entry name" value="Vanillyl-alcohol Oxidase, Chain A, domain 4"/>
    <property type="match status" value="1"/>
</dbReference>
<evidence type="ECO:0000256" key="2">
    <source>
        <dbReference type="ARBA" id="ARBA00008000"/>
    </source>
</evidence>
<protein>
    <submittedName>
        <fullName evidence="7">Oxidoreductase</fullName>
    </submittedName>
</protein>
<dbReference type="FunFam" id="1.10.45.10:FF:000001">
    <property type="entry name" value="D-lactate dehydrogenase mitochondrial"/>
    <property type="match status" value="1"/>
</dbReference>
<evidence type="ECO:0000256" key="5">
    <source>
        <dbReference type="ARBA" id="ARBA00023002"/>
    </source>
</evidence>
<dbReference type="InterPro" id="IPR016167">
    <property type="entry name" value="FAD-bd_PCMH_sub1"/>
</dbReference>
<dbReference type="Proteomes" id="UP000001054">
    <property type="component" value="Plasmid pNGR234b"/>
</dbReference>
<comment type="cofactor">
    <cofactor evidence="1">
        <name>FAD</name>
        <dbReference type="ChEBI" id="CHEBI:57692"/>
    </cofactor>
</comment>
<dbReference type="PANTHER" id="PTHR43716">
    <property type="entry name" value="D-2-HYDROXYGLUTARATE DEHYDROGENASE, MITOCHONDRIAL"/>
    <property type="match status" value="1"/>
</dbReference>
<dbReference type="InterPro" id="IPR016166">
    <property type="entry name" value="FAD-bd_PCMH"/>
</dbReference>
<sequence length="461" mass="49188">MTVIEELVRTLGDAVLTGDRISDRYRTDASLAGRSLPKAVVRPASVAEVATALKICNEHRQSVVPQGGMTGLAGGANPEADDIVISLERMTGIEEIDSAAATMTVLAGTPLEVTQRAAEEAGFLLPIDLGARGSCQIGGNLATNAGGIRVIRHGVTRDNVLGLEAVLADGTVLSSLNKMVKNNTGYDLRQVFIGSEGTLGVITRAVLRLRPLPAGRLTALCALESYADVAALLKRAQQQLSGLSAFETMWQSYFGFNCAEEGLRFFETKPAFAVIIEQDTHGRDGEREGFEAFLGQMLEDGLIGDALIAQSEKEAQAFWRVREGHGLDRLPSLVNLDVSLPIGAIGNFAEECGTALRAAFPAAHVSFFGHVADSNLHIAFSVPGASEETLHEVDGIVYALVSRCRGSISAEHGIGTLKRDFLDRSRSPAEIKVMRRIKAALDPNGILNPGKVLGRYSRTDL</sequence>
<dbReference type="EMBL" id="CP000874">
    <property type="protein sequence ID" value="ACP22621.1"/>
    <property type="molecule type" value="Genomic_DNA"/>
</dbReference>
<dbReference type="Gene3D" id="3.30.70.2740">
    <property type="match status" value="1"/>
</dbReference>
<reference evidence="8" key="1">
    <citation type="journal article" date="2004" name="J. Bacteriol.">
        <title>An evolutionary hot spot: the pNGR234b replicon of Rhizobium sp. strain NGR234.</title>
        <authorList>
            <person name="Streit W.R."/>
            <person name="Schmitz R.A."/>
            <person name="Perret X."/>
            <person name="Staehelin C."/>
            <person name="Deakin W.J."/>
            <person name="Raasch C."/>
            <person name="Liesegang H."/>
            <person name="Broughton W.J."/>
        </authorList>
    </citation>
    <scope>NUCLEOTIDE SEQUENCE [LARGE SCALE GENOMIC DNA]</scope>
    <source>
        <strain evidence="8">NBRC 101917 / NGR234</strain>
    </source>
</reference>
<dbReference type="SUPFAM" id="SSF55103">
    <property type="entry name" value="FAD-linked oxidases, C-terminal domain"/>
    <property type="match status" value="1"/>
</dbReference>
<keyword evidence="8" id="KW-1185">Reference proteome</keyword>
<dbReference type="Gene3D" id="3.30.43.10">
    <property type="entry name" value="Uridine Diphospho-n-acetylenolpyruvylglucosamine Reductase, domain 2"/>
    <property type="match status" value="1"/>
</dbReference>
<comment type="similarity">
    <text evidence="2">Belongs to the FAD-binding oxidoreductase/transferase type 4 family.</text>
</comment>
<dbReference type="RefSeq" id="WP_015887266.1">
    <property type="nucleotide sequence ID" value="NC_012586.1"/>
</dbReference>
<feature type="domain" description="FAD-binding PCMH-type" evidence="6">
    <location>
        <begin position="33"/>
        <end position="212"/>
    </location>
</feature>
<evidence type="ECO:0000313" key="8">
    <source>
        <dbReference type="Proteomes" id="UP000001054"/>
    </source>
</evidence>
<dbReference type="InterPro" id="IPR036318">
    <property type="entry name" value="FAD-bd_PCMH-like_sf"/>
</dbReference>
<dbReference type="Pfam" id="PF02913">
    <property type="entry name" value="FAD-oxidase_C"/>
    <property type="match status" value="1"/>
</dbReference>
<dbReference type="Gene3D" id="3.30.465.10">
    <property type="match status" value="1"/>
</dbReference>
<dbReference type="GO" id="GO:0071949">
    <property type="term" value="F:FAD binding"/>
    <property type="evidence" value="ECO:0007669"/>
    <property type="project" value="InterPro"/>
</dbReference>
<dbReference type="OrthoDB" id="9809290at2"/>
<dbReference type="InterPro" id="IPR006094">
    <property type="entry name" value="Oxid_FAD_bind_N"/>
</dbReference>
<dbReference type="Pfam" id="PF01565">
    <property type="entry name" value="FAD_binding_4"/>
    <property type="match status" value="1"/>
</dbReference>
<organism evidence="7 8">
    <name type="scientific">Sinorhizobium fredii (strain NBRC 101917 / NGR234)</name>
    <dbReference type="NCBI Taxonomy" id="394"/>
    <lineage>
        <taxon>Bacteria</taxon>
        <taxon>Pseudomonadati</taxon>
        <taxon>Pseudomonadota</taxon>
        <taxon>Alphaproteobacteria</taxon>
        <taxon>Hyphomicrobiales</taxon>
        <taxon>Rhizobiaceae</taxon>
        <taxon>Sinorhizobium/Ensifer group</taxon>
        <taxon>Sinorhizobium</taxon>
    </lineage>
</organism>
<evidence type="ECO:0000256" key="1">
    <source>
        <dbReference type="ARBA" id="ARBA00001974"/>
    </source>
</evidence>
<geneLocation type="plasmid" evidence="8">
    <name>sym pNGR234b</name>
</geneLocation>
<dbReference type="GO" id="GO:0022904">
    <property type="term" value="P:respiratory electron transport chain"/>
    <property type="evidence" value="ECO:0007669"/>
    <property type="project" value="TreeGrafter"/>
</dbReference>
<gene>
    <name evidence="7" type="ordered locus">NGR_b11680</name>
</gene>
<name>C3KRB3_SINFN</name>
<keyword evidence="7" id="KW-0614">Plasmid</keyword>
<dbReference type="HOGENOM" id="CLU_017779_4_1_5"/>
<dbReference type="AlphaFoldDB" id="C3KRB3"/>
<dbReference type="SUPFAM" id="SSF56176">
    <property type="entry name" value="FAD-binding/transporter-associated domain-like"/>
    <property type="match status" value="1"/>
</dbReference>
<keyword evidence="5" id="KW-0560">Oxidoreductase</keyword>
<dbReference type="Gene3D" id="3.30.70.2190">
    <property type="match status" value="1"/>
</dbReference>